<organism evidence="2 3">
    <name type="scientific">Streptomyces mauvecolor</name>
    <dbReference type="NCBI Taxonomy" id="58345"/>
    <lineage>
        <taxon>Bacteria</taxon>
        <taxon>Bacillati</taxon>
        <taxon>Actinomycetota</taxon>
        <taxon>Actinomycetes</taxon>
        <taxon>Kitasatosporales</taxon>
        <taxon>Streptomycetaceae</taxon>
        <taxon>Streptomyces</taxon>
    </lineage>
</organism>
<sequence length="142" mass="15470">MLHDHDVSAFAEEHAEALEADLLRHYGVDLPDWHRGAVSYRCLAVLVTHLPRDSAVNRDLHGEAVEWDASTHLLAATVDHLAVANWMTATINSGEGSDPLDYPEGVPRPSQAEGASPDEPVGNEQVPAYPLPTPFQLQSFLS</sequence>
<comment type="caution">
    <text evidence="2">The sequence shown here is derived from an EMBL/GenBank/DDBJ whole genome shotgun (WGS) entry which is preliminary data.</text>
</comment>
<keyword evidence="3" id="KW-1185">Reference proteome</keyword>
<evidence type="ECO:0000256" key="1">
    <source>
        <dbReference type="SAM" id="MobiDB-lite"/>
    </source>
</evidence>
<dbReference type="RefSeq" id="WP_344380544.1">
    <property type="nucleotide sequence ID" value="NZ_BAAASQ010000047.1"/>
</dbReference>
<protein>
    <submittedName>
        <fullName evidence="2">Uncharacterized protein</fullName>
    </submittedName>
</protein>
<dbReference type="EMBL" id="JBHSIZ010000051">
    <property type="protein sequence ID" value="MFC4961533.1"/>
    <property type="molecule type" value="Genomic_DNA"/>
</dbReference>
<feature type="region of interest" description="Disordered" evidence="1">
    <location>
        <begin position="93"/>
        <end position="133"/>
    </location>
</feature>
<proteinExistence type="predicted"/>
<dbReference type="Proteomes" id="UP001595834">
    <property type="component" value="Unassembled WGS sequence"/>
</dbReference>
<evidence type="ECO:0000313" key="3">
    <source>
        <dbReference type="Proteomes" id="UP001595834"/>
    </source>
</evidence>
<evidence type="ECO:0000313" key="2">
    <source>
        <dbReference type="EMBL" id="MFC4961533.1"/>
    </source>
</evidence>
<gene>
    <name evidence="2" type="ORF">ACFPFX_35155</name>
</gene>
<accession>A0ABV9UY28</accession>
<name>A0ABV9UY28_9ACTN</name>
<reference evidence="3" key="1">
    <citation type="journal article" date="2019" name="Int. J. Syst. Evol. Microbiol.">
        <title>The Global Catalogue of Microorganisms (GCM) 10K type strain sequencing project: providing services to taxonomists for standard genome sequencing and annotation.</title>
        <authorList>
            <consortium name="The Broad Institute Genomics Platform"/>
            <consortium name="The Broad Institute Genome Sequencing Center for Infectious Disease"/>
            <person name="Wu L."/>
            <person name="Ma J."/>
        </authorList>
    </citation>
    <scope>NUCLEOTIDE SEQUENCE [LARGE SCALE GENOMIC DNA]</scope>
    <source>
        <strain evidence="3">CCM 7224</strain>
    </source>
</reference>